<sequence>MWDSFGKGGRSHRALLANTDACRHQIIHPVSMPASTRTTNPVNDPFPSHRHHHQVYPINEPPPRPTARPIPPPTQPHRLSPIQSQHDSPTTPHPAPHRPQLRPFAPTRPLDVHHTPSPIPPSPVHRALPGLHPHLQPRESLPPSCALHRRLQQREARESSAHD</sequence>
<dbReference type="AlphaFoldDB" id="A0A8K0KWA4"/>
<feature type="compositionally biased region" description="Polar residues" evidence="1">
    <location>
        <begin position="81"/>
        <end position="90"/>
    </location>
</feature>
<dbReference type="OrthoDB" id="10571516at2759"/>
<organism evidence="2 3">
    <name type="scientific">Elsinoe batatas</name>
    <dbReference type="NCBI Taxonomy" id="2601811"/>
    <lineage>
        <taxon>Eukaryota</taxon>
        <taxon>Fungi</taxon>
        <taxon>Dikarya</taxon>
        <taxon>Ascomycota</taxon>
        <taxon>Pezizomycotina</taxon>
        <taxon>Dothideomycetes</taxon>
        <taxon>Dothideomycetidae</taxon>
        <taxon>Myriangiales</taxon>
        <taxon>Elsinoaceae</taxon>
        <taxon>Elsinoe</taxon>
    </lineage>
</organism>
<feature type="region of interest" description="Disordered" evidence="1">
    <location>
        <begin position="31"/>
        <end position="163"/>
    </location>
</feature>
<protein>
    <submittedName>
        <fullName evidence="2">Uncharacterized protein</fullName>
    </submittedName>
</protein>
<evidence type="ECO:0000313" key="2">
    <source>
        <dbReference type="EMBL" id="KAG8624455.1"/>
    </source>
</evidence>
<name>A0A8K0KWA4_9PEZI</name>
<proteinExistence type="predicted"/>
<reference evidence="2" key="1">
    <citation type="submission" date="2021-07" db="EMBL/GenBank/DDBJ databases">
        <title>Elsinoe batatas strain:CRI-CJ2 Genome sequencing and assembly.</title>
        <authorList>
            <person name="Huang L."/>
        </authorList>
    </citation>
    <scope>NUCLEOTIDE SEQUENCE</scope>
    <source>
        <strain evidence="2">CRI-CJ2</strain>
    </source>
</reference>
<feature type="compositionally biased region" description="Basic and acidic residues" evidence="1">
    <location>
        <begin position="152"/>
        <end position="163"/>
    </location>
</feature>
<evidence type="ECO:0000313" key="3">
    <source>
        <dbReference type="Proteomes" id="UP000809789"/>
    </source>
</evidence>
<evidence type="ECO:0000256" key="1">
    <source>
        <dbReference type="SAM" id="MobiDB-lite"/>
    </source>
</evidence>
<feature type="compositionally biased region" description="Pro residues" evidence="1">
    <location>
        <begin position="59"/>
        <end position="75"/>
    </location>
</feature>
<gene>
    <name evidence="2" type="ORF">KVT40_007522</name>
</gene>
<comment type="caution">
    <text evidence="2">The sequence shown here is derived from an EMBL/GenBank/DDBJ whole genome shotgun (WGS) entry which is preliminary data.</text>
</comment>
<keyword evidence="3" id="KW-1185">Reference proteome</keyword>
<dbReference type="Proteomes" id="UP000809789">
    <property type="component" value="Unassembled WGS sequence"/>
</dbReference>
<accession>A0A8K0KWA4</accession>
<dbReference type="EMBL" id="JAESVG020000009">
    <property type="protein sequence ID" value="KAG8624455.1"/>
    <property type="molecule type" value="Genomic_DNA"/>
</dbReference>
<feature type="compositionally biased region" description="Polar residues" evidence="1">
    <location>
        <begin position="33"/>
        <end position="42"/>
    </location>
</feature>